<feature type="transmembrane region" description="Helical" evidence="6">
    <location>
        <begin position="259"/>
        <end position="281"/>
    </location>
</feature>
<dbReference type="GO" id="GO:0005886">
    <property type="term" value="C:plasma membrane"/>
    <property type="evidence" value="ECO:0007669"/>
    <property type="project" value="UniProtKB-SubCell"/>
</dbReference>
<dbReference type="EMBL" id="QYTW02000005">
    <property type="protein sequence ID" value="RST60282.1"/>
    <property type="molecule type" value="Genomic_DNA"/>
</dbReference>
<keyword evidence="4 6" id="KW-1133">Transmembrane helix</keyword>
<evidence type="ECO:0000313" key="8">
    <source>
        <dbReference type="EMBL" id="RST60282.1"/>
    </source>
</evidence>
<accession>A0A429XA93</accession>
<evidence type="ECO:0000256" key="1">
    <source>
        <dbReference type="ARBA" id="ARBA00004651"/>
    </source>
</evidence>
<sequence>MNMLQIALKEIKHDFRDIRTLVFMFAFPIVLILVLGSALSGAFKGEISIDDLYVLYEDTNNSESQSFETFAKEAAKSGIHFKMLPEGLNGKDEVEQGNADGFVISDQAGIHLYVNERNSLNGSILQGFLASYVDTFNLITEVTKKDSGKFETEFTLQAKQDYIQEHAILPKKQPGSMDYYAIVVTTMVALYAAMASAHLIGHERSRNTAARLMVAPINKRDIFIGKVLGSIVMNGVCVALVVVFSMIVYRANWGEHLGLVFLVLLTEVILAVSFGLGMGFLMKSPIPVIMIVVQLASFFGGAYFKIENPEGVFKFITYLSPLTLENKAIINMVYANDLSFILPAIGMNLSLAFLFLLISSISLRRQEGL</sequence>
<protein>
    <submittedName>
        <fullName evidence="8">ABC transporter permease</fullName>
    </submittedName>
</protein>
<feature type="transmembrane region" description="Helical" evidence="6">
    <location>
        <begin position="288"/>
        <end position="306"/>
    </location>
</feature>
<dbReference type="GO" id="GO:0140359">
    <property type="term" value="F:ABC-type transporter activity"/>
    <property type="evidence" value="ECO:0007669"/>
    <property type="project" value="InterPro"/>
</dbReference>
<dbReference type="InterPro" id="IPR013525">
    <property type="entry name" value="ABC2_TM"/>
</dbReference>
<evidence type="ECO:0000256" key="2">
    <source>
        <dbReference type="ARBA" id="ARBA00022475"/>
    </source>
</evidence>
<name>A0A429XA93_SIMTE</name>
<feature type="transmembrane region" description="Helical" evidence="6">
    <location>
        <begin position="179"/>
        <end position="201"/>
    </location>
</feature>
<evidence type="ECO:0000256" key="3">
    <source>
        <dbReference type="ARBA" id="ARBA00022692"/>
    </source>
</evidence>
<keyword evidence="3 6" id="KW-0812">Transmembrane</keyword>
<dbReference type="AlphaFoldDB" id="A0A429XA93"/>
<evidence type="ECO:0000256" key="5">
    <source>
        <dbReference type="ARBA" id="ARBA00023136"/>
    </source>
</evidence>
<organism evidence="8 9">
    <name type="scientific">Siminovitchia terrae</name>
    <name type="common">Bacillus terrae</name>
    <dbReference type="NCBI Taxonomy" id="1914933"/>
    <lineage>
        <taxon>Bacteria</taxon>
        <taxon>Bacillati</taxon>
        <taxon>Bacillota</taxon>
        <taxon>Bacilli</taxon>
        <taxon>Bacillales</taxon>
        <taxon>Bacillaceae</taxon>
        <taxon>Siminovitchia</taxon>
    </lineage>
</organism>
<evidence type="ECO:0000259" key="7">
    <source>
        <dbReference type="Pfam" id="PF12698"/>
    </source>
</evidence>
<evidence type="ECO:0000256" key="4">
    <source>
        <dbReference type="ARBA" id="ARBA00022989"/>
    </source>
</evidence>
<keyword evidence="2" id="KW-1003">Cell membrane</keyword>
<feature type="transmembrane region" description="Helical" evidence="6">
    <location>
        <begin position="222"/>
        <end position="247"/>
    </location>
</feature>
<evidence type="ECO:0000256" key="6">
    <source>
        <dbReference type="SAM" id="Phobius"/>
    </source>
</evidence>
<reference evidence="8 9" key="1">
    <citation type="submission" date="2018-12" db="EMBL/GenBank/DDBJ databases">
        <authorList>
            <person name="Sun L."/>
            <person name="Chen Z."/>
        </authorList>
    </citation>
    <scope>NUCLEOTIDE SEQUENCE [LARGE SCALE GENOMIC DNA]</scope>
    <source>
        <strain evidence="8 9">LMG 29736</strain>
    </source>
</reference>
<dbReference type="PANTHER" id="PTHR30294">
    <property type="entry name" value="MEMBRANE COMPONENT OF ABC TRANSPORTER YHHJ-RELATED"/>
    <property type="match status" value="1"/>
</dbReference>
<feature type="transmembrane region" description="Helical" evidence="6">
    <location>
        <begin position="21"/>
        <end position="43"/>
    </location>
</feature>
<keyword evidence="5 6" id="KW-0472">Membrane</keyword>
<comment type="subcellular location">
    <subcellularLocation>
        <location evidence="1">Cell membrane</location>
        <topology evidence="1">Multi-pass membrane protein</topology>
    </subcellularLocation>
</comment>
<feature type="transmembrane region" description="Helical" evidence="6">
    <location>
        <begin position="340"/>
        <end position="363"/>
    </location>
</feature>
<comment type="caution">
    <text evidence="8">The sequence shown here is derived from an EMBL/GenBank/DDBJ whole genome shotgun (WGS) entry which is preliminary data.</text>
</comment>
<dbReference type="OrthoDB" id="1864035at2"/>
<feature type="domain" description="ABC-2 type transporter transmembrane" evidence="7">
    <location>
        <begin position="19"/>
        <end position="360"/>
    </location>
</feature>
<dbReference type="RefSeq" id="WP_120117599.1">
    <property type="nucleotide sequence ID" value="NZ_QYTW02000005.1"/>
</dbReference>
<proteinExistence type="predicted"/>
<dbReference type="InterPro" id="IPR051449">
    <property type="entry name" value="ABC-2_transporter_component"/>
</dbReference>
<dbReference type="Pfam" id="PF12698">
    <property type="entry name" value="ABC2_membrane_3"/>
    <property type="match status" value="1"/>
</dbReference>
<evidence type="ECO:0000313" key="9">
    <source>
        <dbReference type="Proteomes" id="UP000287296"/>
    </source>
</evidence>
<dbReference type="Proteomes" id="UP000287296">
    <property type="component" value="Unassembled WGS sequence"/>
</dbReference>
<dbReference type="PANTHER" id="PTHR30294:SF48">
    <property type="entry name" value="LINEARMYCIN RESISTANCE PERMEASE PROTEIN LNRM"/>
    <property type="match status" value="1"/>
</dbReference>
<gene>
    <name evidence="8" type="ORF">D5F11_007480</name>
</gene>